<dbReference type="OrthoDB" id="366230at2759"/>
<feature type="non-terminal residue" evidence="6">
    <location>
        <position position="344"/>
    </location>
</feature>
<keyword evidence="3" id="KW-0853">WD repeat</keyword>
<dbReference type="InterPro" id="IPR001680">
    <property type="entry name" value="WD40_rpt"/>
</dbReference>
<dbReference type="GO" id="GO:0060294">
    <property type="term" value="P:cilium movement involved in cell motility"/>
    <property type="evidence" value="ECO:0007669"/>
    <property type="project" value="TreeGrafter"/>
</dbReference>
<protein>
    <submittedName>
        <fullName evidence="6">Uncharacterized protein</fullName>
    </submittedName>
</protein>
<keyword evidence="4" id="KW-0677">Repeat</keyword>
<evidence type="ECO:0000256" key="2">
    <source>
        <dbReference type="ARBA" id="ARBA00022490"/>
    </source>
</evidence>
<dbReference type="SUPFAM" id="SSF50978">
    <property type="entry name" value="WD40 repeat-like"/>
    <property type="match status" value="1"/>
</dbReference>
<evidence type="ECO:0000256" key="3">
    <source>
        <dbReference type="ARBA" id="ARBA00022574"/>
    </source>
</evidence>
<evidence type="ECO:0000313" key="6">
    <source>
        <dbReference type="EMBL" id="KAA6364253.1"/>
    </source>
</evidence>
<dbReference type="InterPro" id="IPR050687">
    <property type="entry name" value="Dynein_IC"/>
</dbReference>
<dbReference type="SMART" id="SM00320">
    <property type="entry name" value="WD40"/>
    <property type="match status" value="2"/>
</dbReference>
<feature type="region of interest" description="Disordered" evidence="5">
    <location>
        <begin position="186"/>
        <end position="207"/>
    </location>
</feature>
<keyword evidence="2" id="KW-0963">Cytoplasm</keyword>
<comment type="subcellular location">
    <subcellularLocation>
        <location evidence="1">Cytoplasm</location>
    </subcellularLocation>
</comment>
<evidence type="ECO:0000256" key="1">
    <source>
        <dbReference type="ARBA" id="ARBA00004496"/>
    </source>
</evidence>
<evidence type="ECO:0000313" key="7">
    <source>
        <dbReference type="Proteomes" id="UP000324800"/>
    </source>
</evidence>
<accession>A0A5J4U1W3</accession>
<dbReference type="PANTHER" id="PTHR12442">
    <property type="entry name" value="DYNEIN INTERMEDIATE CHAIN"/>
    <property type="match status" value="1"/>
</dbReference>
<evidence type="ECO:0000256" key="4">
    <source>
        <dbReference type="ARBA" id="ARBA00022737"/>
    </source>
</evidence>
<dbReference type="GO" id="GO:0045504">
    <property type="term" value="F:dynein heavy chain binding"/>
    <property type="evidence" value="ECO:0007669"/>
    <property type="project" value="TreeGrafter"/>
</dbReference>
<dbReference type="InterPro" id="IPR036322">
    <property type="entry name" value="WD40_repeat_dom_sf"/>
</dbReference>
<dbReference type="GO" id="GO:0036156">
    <property type="term" value="C:inner dynein arm"/>
    <property type="evidence" value="ECO:0007669"/>
    <property type="project" value="TreeGrafter"/>
</dbReference>
<sequence>MAKFIKDTESDLESSLDQNLLCDIFVDEFAKFPQDDQAVGKRGDKTMRTFGQYDNYQFTKDKIATVVEFQPVFHGKKATDKEHVGLVLQCLVDASTHQSNPQHRTEEEKSNIYKRSFALIWNPPDPAPIFALEAPSQINVGRFHPIRPTIIIGGTANGQVVMWDLKSSIEKIREKGARIEGFQSIGQQTAQQQEQNKQQSKQQQGQQQIGSAGGTALLVAIAQLSAGNFNISMRDSGIAEEENNGLPMNSKLNPELIDQNEIGGGIIFIQPTRLSSIEVGRQKDRELEPGHGGKGQAGVIDIRWLDASKFLSIGGDGTVKLWDIYCTTKQIGNFLLTNAPPIIN</sequence>
<evidence type="ECO:0000256" key="5">
    <source>
        <dbReference type="SAM" id="MobiDB-lite"/>
    </source>
</evidence>
<reference evidence="6 7" key="1">
    <citation type="submission" date="2019-03" db="EMBL/GenBank/DDBJ databases">
        <title>Single cell metagenomics reveals metabolic interactions within the superorganism composed of flagellate Streblomastix strix and complex community of Bacteroidetes bacteria on its surface.</title>
        <authorList>
            <person name="Treitli S.C."/>
            <person name="Kolisko M."/>
            <person name="Husnik F."/>
            <person name="Keeling P."/>
            <person name="Hampl V."/>
        </authorList>
    </citation>
    <scope>NUCLEOTIDE SEQUENCE [LARGE SCALE GENOMIC DNA]</scope>
    <source>
        <strain evidence="6">ST1C</strain>
    </source>
</reference>
<dbReference type="Proteomes" id="UP000324800">
    <property type="component" value="Unassembled WGS sequence"/>
</dbReference>
<dbReference type="GO" id="GO:0045503">
    <property type="term" value="F:dynein light chain binding"/>
    <property type="evidence" value="ECO:0007669"/>
    <property type="project" value="TreeGrafter"/>
</dbReference>
<dbReference type="AlphaFoldDB" id="A0A5J4U1W3"/>
<dbReference type="EMBL" id="SNRW01021889">
    <property type="protein sequence ID" value="KAA6364253.1"/>
    <property type="molecule type" value="Genomic_DNA"/>
</dbReference>
<gene>
    <name evidence="6" type="ORF">EZS28_040220</name>
</gene>
<name>A0A5J4U1W3_9EUKA</name>
<organism evidence="6 7">
    <name type="scientific">Streblomastix strix</name>
    <dbReference type="NCBI Taxonomy" id="222440"/>
    <lineage>
        <taxon>Eukaryota</taxon>
        <taxon>Metamonada</taxon>
        <taxon>Preaxostyla</taxon>
        <taxon>Oxymonadida</taxon>
        <taxon>Streblomastigidae</taxon>
        <taxon>Streblomastix</taxon>
    </lineage>
</organism>
<dbReference type="GO" id="GO:0036159">
    <property type="term" value="P:inner dynein arm assembly"/>
    <property type="evidence" value="ECO:0007669"/>
    <property type="project" value="TreeGrafter"/>
</dbReference>
<dbReference type="PANTHER" id="PTHR12442:SF5">
    <property type="entry name" value="DYNEIN AXONEMAL INTERMEDIATE CHAIN 3"/>
    <property type="match status" value="1"/>
</dbReference>
<proteinExistence type="predicted"/>
<dbReference type="InterPro" id="IPR015943">
    <property type="entry name" value="WD40/YVTN_repeat-like_dom_sf"/>
</dbReference>
<dbReference type="Gene3D" id="2.130.10.10">
    <property type="entry name" value="YVTN repeat-like/Quinoprotein amine dehydrogenase"/>
    <property type="match status" value="1"/>
</dbReference>
<comment type="caution">
    <text evidence="6">The sequence shown here is derived from an EMBL/GenBank/DDBJ whole genome shotgun (WGS) entry which is preliminary data.</text>
</comment>